<dbReference type="Proteomes" id="UP000676409">
    <property type="component" value="Chromosome"/>
</dbReference>
<dbReference type="AlphaFoldDB" id="A0A975FZL5"/>
<dbReference type="InterPro" id="IPR051276">
    <property type="entry name" value="Saccharopine_DH-like_oxidrdct"/>
</dbReference>
<dbReference type="PANTHER" id="PTHR12286:SF5">
    <property type="entry name" value="SACCHAROPINE DEHYDROGENASE-LIKE OXIDOREDUCTASE"/>
    <property type="match status" value="1"/>
</dbReference>
<keyword evidence="3" id="KW-1185">Reference proteome</keyword>
<dbReference type="KEGG" id="caul:KCG34_22935"/>
<proteinExistence type="predicted"/>
<dbReference type="GO" id="GO:0009247">
    <property type="term" value="P:glycolipid biosynthetic process"/>
    <property type="evidence" value="ECO:0007669"/>
    <property type="project" value="TreeGrafter"/>
</dbReference>
<name>A0A975FZL5_9CAUL</name>
<dbReference type="InterPro" id="IPR005097">
    <property type="entry name" value="Sacchrp_dh_NADP-bd"/>
</dbReference>
<dbReference type="PANTHER" id="PTHR12286">
    <property type="entry name" value="SACCHAROPINE DEHYDROGENASE-LIKE OXIDOREDUCTASE"/>
    <property type="match status" value="1"/>
</dbReference>
<dbReference type="SUPFAM" id="SSF51735">
    <property type="entry name" value="NAD(P)-binding Rossmann-fold domains"/>
    <property type="match status" value="1"/>
</dbReference>
<accession>A0A975FZL5</accession>
<gene>
    <name evidence="2" type="ORF">KCG34_22935</name>
</gene>
<dbReference type="RefSeq" id="WP_211937915.1">
    <property type="nucleotide sequence ID" value="NZ_CP073078.1"/>
</dbReference>
<dbReference type="GO" id="GO:0005886">
    <property type="term" value="C:plasma membrane"/>
    <property type="evidence" value="ECO:0007669"/>
    <property type="project" value="TreeGrafter"/>
</dbReference>
<dbReference type="InterPro" id="IPR036291">
    <property type="entry name" value="NAD(P)-bd_dom_sf"/>
</dbReference>
<feature type="domain" description="Saccharopine dehydrogenase NADP binding" evidence="1">
    <location>
        <begin position="12"/>
        <end position="136"/>
    </location>
</feature>
<evidence type="ECO:0000313" key="2">
    <source>
        <dbReference type="EMBL" id="QUD87864.1"/>
    </source>
</evidence>
<dbReference type="EMBL" id="CP073078">
    <property type="protein sequence ID" value="QUD87864.1"/>
    <property type="molecule type" value="Genomic_DNA"/>
</dbReference>
<dbReference type="Gene3D" id="3.40.50.720">
    <property type="entry name" value="NAD(P)-binding Rossmann-like Domain"/>
    <property type="match status" value="1"/>
</dbReference>
<protein>
    <submittedName>
        <fullName evidence="2">Saccharopine dehydrogenase NADP-binding domain-containing protein</fullName>
    </submittedName>
</protein>
<evidence type="ECO:0000313" key="3">
    <source>
        <dbReference type="Proteomes" id="UP000676409"/>
    </source>
</evidence>
<organism evidence="2 3">
    <name type="scientific">Phenylobacterium montanum</name>
    <dbReference type="NCBI Taxonomy" id="2823693"/>
    <lineage>
        <taxon>Bacteria</taxon>
        <taxon>Pseudomonadati</taxon>
        <taxon>Pseudomonadota</taxon>
        <taxon>Alphaproteobacteria</taxon>
        <taxon>Caulobacterales</taxon>
        <taxon>Caulobacteraceae</taxon>
        <taxon>Phenylobacterium</taxon>
    </lineage>
</organism>
<reference evidence="2" key="1">
    <citation type="submission" date="2021-04" db="EMBL/GenBank/DDBJ databases">
        <title>The complete genome sequence of Caulobacter sp. S6.</title>
        <authorList>
            <person name="Tang Y."/>
            <person name="Ouyang W."/>
            <person name="Liu Q."/>
            <person name="Huang B."/>
            <person name="Guo Z."/>
            <person name="Lei P."/>
        </authorList>
    </citation>
    <scope>NUCLEOTIDE SEQUENCE</scope>
    <source>
        <strain evidence="2">S6</strain>
    </source>
</reference>
<sequence length="389" mass="41074">MSGAKEFDAIAFGSTGYTGRLVADYLLKTYGAGGAVKWAMAGRSQAKLEEVRSLIGGPESLPLVVADANDAAALEAMTRRTKVVISTAGPYQLYGSGLVAACAKTGCDYVDLTGESHWIAEMTAKHQDEAKASGARLVFSCGFDSIPFDMGVWFAEEEAKKRFGAYAPRVRGRLRAMKGGLSGGTLASGMATMAAAQQDPSIGKLLADPFALTPGFTGADQPDGETPYEDEATGTWVGPFMMASINTKAVHRTNFLLGYPWGRDFRYDEMQMLDGPPAAPSPFGGFSFGAAGMPKPGEGPTEEERETGFYDILYIAETADGRRLRCAVKGDRDPGYGSTSKILAEAGLALALDTPREVTPGGCWTPASAMAAALMQRMPQAGLTFEVEG</sequence>
<dbReference type="Pfam" id="PF03435">
    <property type="entry name" value="Sacchrp_dh_NADP"/>
    <property type="match status" value="1"/>
</dbReference>
<evidence type="ECO:0000259" key="1">
    <source>
        <dbReference type="Pfam" id="PF03435"/>
    </source>
</evidence>